<proteinExistence type="predicted"/>
<dbReference type="EMBL" id="JAODUO010000396">
    <property type="protein sequence ID" value="KAK2181473.1"/>
    <property type="molecule type" value="Genomic_DNA"/>
</dbReference>
<name>A0AAD9L171_RIDPI</name>
<gene>
    <name evidence="1" type="ORF">NP493_388g02043</name>
</gene>
<evidence type="ECO:0000313" key="1">
    <source>
        <dbReference type="EMBL" id="KAK2181473.1"/>
    </source>
</evidence>
<accession>A0AAD9L171</accession>
<organism evidence="1 2">
    <name type="scientific">Ridgeia piscesae</name>
    <name type="common">Tubeworm</name>
    <dbReference type="NCBI Taxonomy" id="27915"/>
    <lineage>
        <taxon>Eukaryota</taxon>
        <taxon>Metazoa</taxon>
        <taxon>Spiralia</taxon>
        <taxon>Lophotrochozoa</taxon>
        <taxon>Annelida</taxon>
        <taxon>Polychaeta</taxon>
        <taxon>Sedentaria</taxon>
        <taxon>Canalipalpata</taxon>
        <taxon>Sabellida</taxon>
        <taxon>Siboglinidae</taxon>
        <taxon>Ridgeia</taxon>
    </lineage>
</organism>
<comment type="caution">
    <text evidence="1">The sequence shown here is derived from an EMBL/GenBank/DDBJ whole genome shotgun (WGS) entry which is preliminary data.</text>
</comment>
<protein>
    <submittedName>
        <fullName evidence="1">Uncharacterized protein</fullName>
    </submittedName>
</protein>
<evidence type="ECO:0000313" key="2">
    <source>
        <dbReference type="Proteomes" id="UP001209878"/>
    </source>
</evidence>
<reference evidence="1" key="1">
    <citation type="journal article" date="2023" name="Mol. Biol. Evol.">
        <title>Third-Generation Sequencing Reveals the Adaptive Role of the Epigenome in Three Deep-Sea Polychaetes.</title>
        <authorList>
            <person name="Perez M."/>
            <person name="Aroh O."/>
            <person name="Sun Y."/>
            <person name="Lan Y."/>
            <person name="Juniper S.K."/>
            <person name="Young C.R."/>
            <person name="Angers B."/>
            <person name="Qian P.Y."/>
        </authorList>
    </citation>
    <scope>NUCLEOTIDE SEQUENCE</scope>
    <source>
        <strain evidence="1">R07B-5</strain>
    </source>
</reference>
<dbReference type="AlphaFoldDB" id="A0AAD9L171"/>
<keyword evidence="2" id="KW-1185">Reference proteome</keyword>
<sequence>MERLRIEEEHLLEVKRQEELERIRGPRPKWYMMKSRDFNYELHKNTELLQNKDNWQDLLDYRVELERASKSFQRSRHSTS</sequence>
<dbReference type="Proteomes" id="UP001209878">
    <property type="component" value="Unassembled WGS sequence"/>
</dbReference>